<dbReference type="EMBL" id="JAAHBZ010000008">
    <property type="protein sequence ID" value="NES29890.1"/>
    <property type="molecule type" value="Genomic_DNA"/>
</dbReference>
<evidence type="ECO:0000313" key="1">
    <source>
        <dbReference type="EMBL" id="NES29890.1"/>
    </source>
</evidence>
<proteinExistence type="predicted"/>
<dbReference type="Proteomes" id="UP000477779">
    <property type="component" value="Unassembled WGS sequence"/>
</dbReference>
<organism evidence="1 4">
    <name type="scientific">Micromonospora terminaliae</name>
    <dbReference type="NCBI Taxonomy" id="1914461"/>
    <lineage>
        <taxon>Bacteria</taxon>
        <taxon>Bacillati</taxon>
        <taxon>Actinomycetota</taxon>
        <taxon>Actinomycetes</taxon>
        <taxon>Micromonosporales</taxon>
        <taxon>Micromonosporaceae</taxon>
        <taxon>Micromonospora</taxon>
    </lineage>
</organism>
<reference evidence="2 3" key="1">
    <citation type="submission" date="2019-10" db="EMBL/GenBank/DDBJ databases">
        <title>Genome Sequence of Micromonospora terminaliae DSM 101760.</title>
        <authorList>
            <person name="Guo L."/>
        </authorList>
    </citation>
    <scope>NUCLEOTIDE SEQUENCE [LARGE SCALE GENOMIC DNA]</scope>
    <source>
        <strain evidence="2 3">DSM 101760</strain>
    </source>
</reference>
<dbReference type="EMBL" id="CP045309">
    <property type="protein sequence ID" value="QGL49934.1"/>
    <property type="molecule type" value="Genomic_DNA"/>
</dbReference>
<keyword evidence="3" id="KW-1185">Reference proteome</keyword>
<evidence type="ECO:0000313" key="4">
    <source>
        <dbReference type="Proteomes" id="UP000477779"/>
    </source>
</evidence>
<dbReference type="Proteomes" id="UP000402241">
    <property type="component" value="Chromosome"/>
</dbReference>
<accession>A0AAJ2ZGY6</accession>
<dbReference type="AlphaFoldDB" id="A0AAJ2ZGY6"/>
<protein>
    <submittedName>
        <fullName evidence="1">Uncharacterized protein</fullName>
    </submittedName>
</protein>
<name>A0AAJ2ZGY6_9ACTN</name>
<sequence length="303" mass="32476">MRIVRAKLEGVNAEPGRVAAADVARMILGLERAIARAAYLVLGKARRGTGRHSQAIESAARLRFVGVERGSFVELLALPEGAEPTDEELPFSVADLSSLAFDRLLTVITSGSPDTDAELAAAVAQLATELGIGDRNTAITLINDSEQTGKPARRATIDVAVRERMQRLSEQAPASRDETLVGVLFEADFEGNTARLRLASGGVVTVNFLPELADDIQEALRSRARLEGHVRYHPRTAQATSVELRAVSRSTQLELDVESFWESQTFAELQAAQGTTGRVDAAALGMADLTNDERAAFLAALGE</sequence>
<gene>
    <name evidence="1" type="ORF">G3561_20360</name>
    <name evidence="2" type="ORF">GCE86_24685</name>
</gene>
<reference evidence="1 4" key="2">
    <citation type="submission" date="2020-02" db="EMBL/GenBank/DDBJ databases">
        <title>WGS of Micromonospora spp. isolated from hot spring.</title>
        <authorList>
            <person name="Thawai C."/>
        </authorList>
    </citation>
    <scope>NUCLEOTIDE SEQUENCE [LARGE SCALE GENOMIC DNA]</scope>
    <source>
        <strain evidence="1 4">TMS7</strain>
    </source>
</reference>
<dbReference type="RefSeq" id="WP_154229115.1">
    <property type="nucleotide sequence ID" value="NZ_CP045309.1"/>
</dbReference>
<evidence type="ECO:0000313" key="2">
    <source>
        <dbReference type="EMBL" id="QGL49934.1"/>
    </source>
</evidence>
<evidence type="ECO:0000313" key="3">
    <source>
        <dbReference type="Proteomes" id="UP000402241"/>
    </source>
</evidence>